<evidence type="ECO:0000256" key="4">
    <source>
        <dbReference type="ARBA" id="ARBA00022519"/>
    </source>
</evidence>
<evidence type="ECO:0000313" key="9">
    <source>
        <dbReference type="Proteomes" id="UP000054683"/>
    </source>
</evidence>
<feature type="domain" description="ABC transporter" evidence="7">
    <location>
        <begin position="288"/>
        <end position="526"/>
    </location>
</feature>
<dbReference type="SUPFAM" id="SSF52540">
    <property type="entry name" value="P-loop containing nucleoside triphosphate hydrolases"/>
    <property type="match status" value="2"/>
</dbReference>
<dbReference type="GO" id="GO:0055085">
    <property type="term" value="P:transmembrane transport"/>
    <property type="evidence" value="ECO:0007669"/>
    <property type="project" value="UniProtKB-ARBA"/>
</dbReference>
<dbReference type="InterPro" id="IPR003593">
    <property type="entry name" value="AAA+_ATPase"/>
</dbReference>
<dbReference type="InterPro" id="IPR013563">
    <property type="entry name" value="Oligopep_ABC_C"/>
</dbReference>
<feature type="domain" description="ABC transporter" evidence="7">
    <location>
        <begin position="7"/>
        <end position="253"/>
    </location>
</feature>
<dbReference type="Pfam" id="PF00005">
    <property type="entry name" value="ABC_tran"/>
    <property type="match status" value="2"/>
</dbReference>
<keyword evidence="4" id="KW-0472">Membrane</keyword>
<dbReference type="GO" id="GO:0016887">
    <property type="term" value="F:ATP hydrolysis activity"/>
    <property type="evidence" value="ECO:0007669"/>
    <property type="project" value="InterPro"/>
</dbReference>
<gene>
    <name evidence="8" type="ORF">AWB69_05652</name>
</gene>
<dbReference type="GO" id="GO:0015833">
    <property type="term" value="P:peptide transport"/>
    <property type="evidence" value="ECO:0007669"/>
    <property type="project" value="InterPro"/>
</dbReference>
<dbReference type="Proteomes" id="UP000054683">
    <property type="component" value="Unassembled WGS sequence"/>
</dbReference>
<evidence type="ECO:0000256" key="5">
    <source>
        <dbReference type="ARBA" id="ARBA00022741"/>
    </source>
</evidence>
<dbReference type="Pfam" id="PF08352">
    <property type="entry name" value="oligo_HPY"/>
    <property type="match status" value="1"/>
</dbReference>
<dbReference type="EMBL" id="FCOK02000046">
    <property type="protein sequence ID" value="SAL53648.1"/>
    <property type="molecule type" value="Genomic_DNA"/>
</dbReference>
<dbReference type="Gene3D" id="3.40.50.300">
    <property type="entry name" value="P-loop containing nucleotide triphosphate hydrolases"/>
    <property type="match status" value="2"/>
</dbReference>
<organism evidence="8 9">
    <name type="scientific">Caballeronia udeis</name>
    <dbReference type="NCBI Taxonomy" id="1232866"/>
    <lineage>
        <taxon>Bacteria</taxon>
        <taxon>Pseudomonadati</taxon>
        <taxon>Pseudomonadota</taxon>
        <taxon>Betaproteobacteria</taxon>
        <taxon>Burkholderiales</taxon>
        <taxon>Burkholderiaceae</taxon>
        <taxon>Caballeronia</taxon>
    </lineage>
</organism>
<dbReference type="PROSITE" id="PS00211">
    <property type="entry name" value="ABC_TRANSPORTER_1"/>
    <property type="match status" value="2"/>
</dbReference>
<dbReference type="AlphaFoldDB" id="A0A158IAP3"/>
<accession>A0A158IAP3</accession>
<evidence type="ECO:0000256" key="6">
    <source>
        <dbReference type="ARBA" id="ARBA00022840"/>
    </source>
</evidence>
<reference evidence="8 9" key="1">
    <citation type="submission" date="2016-01" db="EMBL/GenBank/DDBJ databases">
        <authorList>
            <person name="Oliw E.H."/>
        </authorList>
    </citation>
    <scope>NUCLEOTIDE SEQUENCE [LARGE SCALE GENOMIC DNA]</scope>
    <source>
        <strain evidence="8">LMG 27134</strain>
    </source>
</reference>
<dbReference type="InterPro" id="IPR027417">
    <property type="entry name" value="P-loop_NTPase"/>
</dbReference>
<dbReference type="PROSITE" id="PS50893">
    <property type="entry name" value="ABC_TRANSPORTER_2"/>
    <property type="match status" value="2"/>
</dbReference>
<dbReference type="SMART" id="SM00382">
    <property type="entry name" value="AAA"/>
    <property type="match status" value="2"/>
</dbReference>
<dbReference type="PANTHER" id="PTHR43776:SF7">
    <property type="entry name" value="D,D-DIPEPTIDE TRANSPORT ATP-BINDING PROTEIN DDPF-RELATED"/>
    <property type="match status" value="1"/>
</dbReference>
<evidence type="ECO:0000256" key="3">
    <source>
        <dbReference type="ARBA" id="ARBA00022475"/>
    </source>
</evidence>
<proteinExistence type="inferred from homology"/>
<name>A0A158IAP3_9BURK</name>
<sequence length="553" mass="60046">MANSAPLVVQSLAMHDVKGREVVGDVSIEVKSGEVLALIGESGSGKTSVALSILGFARPGMYISSGRILIDGQDILKFSAPELRNYRGRVVSLVPQNPTSSFSPRMRIGKQMAELLVAHGYGADEIQALVKDALRRVDLPSDESFLRKYPFELSGGQLQRVAIGMAFISNPKVIVMDEPTTGLDVSTQQTILSLISRLVLNSKSSFVYVTHDLAVVNVVAHRVAVMHAGRIVELGERKQVFTAPRHEYTRMLLASMPMLPPMDEPLIERPESFVAEGSKRSVSEAPVLDVQDLKIFHGRFEAVHGISFSIAKGECVALVGGSGSGKTTTGRCIAGLNSSASGRMTFEGRELAFGIERRSRKDLAALQTVFQNPDRSLNPRESVAQAIGRVLRLSGATSTDQISAETCRLLDKVRLPRRALKLYPSDLSGGERQRVAIARALAMKPRLLVCDEITSALDVSVQSAIVDLLRKLKEEGLAMLFITHNLPLVSEIAQTVLIMKDGNIVESGNTHRVLCAPQDAYSSMLLAAAPRMDRMEPCSKDMPAMIAGDTYRD</sequence>
<keyword evidence="5" id="KW-0547">Nucleotide-binding</keyword>
<keyword evidence="2" id="KW-0813">Transport</keyword>
<keyword evidence="4" id="KW-0997">Cell inner membrane</keyword>
<keyword evidence="6" id="KW-0067">ATP-binding</keyword>
<evidence type="ECO:0000256" key="2">
    <source>
        <dbReference type="ARBA" id="ARBA00022448"/>
    </source>
</evidence>
<comment type="similarity">
    <text evidence="1">Belongs to the ABC transporter superfamily.</text>
</comment>
<evidence type="ECO:0000256" key="1">
    <source>
        <dbReference type="ARBA" id="ARBA00005417"/>
    </source>
</evidence>
<dbReference type="GO" id="GO:0005524">
    <property type="term" value="F:ATP binding"/>
    <property type="evidence" value="ECO:0007669"/>
    <property type="project" value="UniProtKB-KW"/>
</dbReference>
<dbReference type="InterPro" id="IPR003439">
    <property type="entry name" value="ABC_transporter-like_ATP-bd"/>
</dbReference>
<dbReference type="CDD" id="cd03257">
    <property type="entry name" value="ABC_NikE_OppD_transporters"/>
    <property type="match status" value="2"/>
</dbReference>
<protein>
    <submittedName>
        <fullName evidence="8">ABC transporter</fullName>
    </submittedName>
</protein>
<dbReference type="PANTHER" id="PTHR43776">
    <property type="entry name" value="TRANSPORT ATP-BINDING PROTEIN"/>
    <property type="match status" value="1"/>
</dbReference>
<dbReference type="InterPro" id="IPR017871">
    <property type="entry name" value="ABC_transporter-like_CS"/>
</dbReference>
<dbReference type="InterPro" id="IPR050319">
    <property type="entry name" value="ABC_transp_ATP-bind"/>
</dbReference>
<evidence type="ECO:0000313" key="8">
    <source>
        <dbReference type="EMBL" id="SAL53648.1"/>
    </source>
</evidence>
<keyword evidence="3" id="KW-1003">Cell membrane</keyword>
<dbReference type="RefSeq" id="WP_075643999.1">
    <property type="nucleotide sequence ID" value="NZ_FCOK02000046.1"/>
</dbReference>
<evidence type="ECO:0000259" key="7">
    <source>
        <dbReference type="PROSITE" id="PS50893"/>
    </source>
</evidence>